<sequence length="105" mass="12477">MRRFDMGRRWSADLNLEVSCFVARRKATKELDERQRPTRRRNKDIQSHLRVFSVRYLRVIRKHVSSKIRCGVVNVYAACNLSEKVILWEALSNVISAYHGMVLQW</sequence>
<evidence type="ECO:0000313" key="1">
    <source>
        <dbReference type="EMBL" id="KAK7364433.1"/>
    </source>
</evidence>
<name>A0AAN9N6Z2_PHACN</name>
<organism evidence="1 2">
    <name type="scientific">Phaseolus coccineus</name>
    <name type="common">Scarlet runner bean</name>
    <name type="synonym">Phaseolus multiflorus</name>
    <dbReference type="NCBI Taxonomy" id="3886"/>
    <lineage>
        <taxon>Eukaryota</taxon>
        <taxon>Viridiplantae</taxon>
        <taxon>Streptophyta</taxon>
        <taxon>Embryophyta</taxon>
        <taxon>Tracheophyta</taxon>
        <taxon>Spermatophyta</taxon>
        <taxon>Magnoliopsida</taxon>
        <taxon>eudicotyledons</taxon>
        <taxon>Gunneridae</taxon>
        <taxon>Pentapetalae</taxon>
        <taxon>rosids</taxon>
        <taxon>fabids</taxon>
        <taxon>Fabales</taxon>
        <taxon>Fabaceae</taxon>
        <taxon>Papilionoideae</taxon>
        <taxon>50 kb inversion clade</taxon>
        <taxon>NPAAA clade</taxon>
        <taxon>indigoferoid/millettioid clade</taxon>
        <taxon>Phaseoleae</taxon>
        <taxon>Phaseolus</taxon>
    </lineage>
</organism>
<dbReference type="EMBL" id="JAYMYR010000005">
    <property type="protein sequence ID" value="KAK7364433.1"/>
    <property type="molecule type" value="Genomic_DNA"/>
</dbReference>
<gene>
    <name evidence="1" type="ORF">VNO80_13089</name>
</gene>
<reference evidence="1 2" key="1">
    <citation type="submission" date="2024-01" db="EMBL/GenBank/DDBJ databases">
        <title>The genomes of 5 underutilized Papilionoideae crops provide insights into root nodulation and disease resistanc.</title>
        <authorList>
            <person name="Jiang F."/>
        </authorList>
    </citation>
    <scope>NUCLEOTIDE SEQUENCE [LARGE SCALE GENOMIC DNA]</scope>
    <source>
        <strain evidence="1">JINMINGXINNONG_FW02</strain>
        <tissue evidence="1">Leaves</tissue>
    </source>
</reference>
<evidence type="ECO:0000313" key="2">
    <source>
        <dbReference type="Proteomes" id="UP001374584"/>
    </source>
</evidence>
<comment type="caution">
    <text evidence="1">The sequence shown here is derived from an EMBL/GenBank/DDBJ whole genome shotgun (WGS) entry which is preliminary data.</text>
</comment>
<protein>
    <submittedName>
        <fullName evidence="1">Uncharacterized protein</fullName>
    </submittedName>
</protein>
<keyword evidence="2" id="KW-1185">Reference proteome</keyword>
<dbReference type="Proteomes" id="UP001374584">
    <property type="component" value="Unassembled WGS sequence"/>
</dbReference>
<accession>A0AAN9N6Z2</accession>
<dbReference type="AlphaFoldDB" id="A0AAN9N6Z2"/>
<proteinExistence type="predicted"/>